<dbReference type="AlphaFoldDB" id="Q07IL4"/>
<feature type="domain" description="HotDog ACOT-type" evidence="4">
    <location>
        <begin position="14"/>
        <end position="126"/>
    </location>
</feature>
<dbReference type="KEGG" id="rpe:RPE_4296"/>
<evidence type="ECO:0000256" key="3">
    <source>
        <dbReference type="PROSITE-ProRule" id="PRU01106"/>
    </source>
</evidence>
<dbReference type="Gene3D" id="3.10.129.10">
    <property type="entry name" value="Hotdog Thioesterase"/>
    <property type="match status" value="1"/>
</dbReference>
<dbReference type="GO" id="GO:0005737">
    <property type="term" value="C:cytoplasm"/>
    <property type="evidence" value="ECO:0007669"/>
    <property type="project" value="TreeGrafter"/>
</dbReference>
<dbReference type="EMBL" id="CP000463">
    <property type="protein sequence ID" value="ABJ08220.1"/>
    <property type="molecule type" value="Genomic_DNA"/>
</dbReference>
<gene>
    <name evidence="5" type="ordered locus">RPE_4296</name>
</gene>
<dbReference type="SUPFAM" id="SSF54637">
    <property type="entry name" value="Thioesterase/thiol ester dehydrase-isomerase"/>
    <property type="match status" value="1"/>
</dbReference>
<dbReference type="InterPro" id="IPR033120">
    <property type="entry name" value="HOTDOG_ACOT"/>
</dbReference>
<dbReference type="PANTHER" id="PTHR11049">
    <property type="entry name" value="ACYL COENZYME A THIOESTER HYDROLASE"/>
    <property type="match status" value="1"/>
</dbReference>
<evidence type="ECO:0000313" key="5">
    <source>
        <dbReference type="EMBL" id="ABJ08220.1"/>
    </source>
</evidence>
<dbReference type="InterPro" id="IPR040170">
    <property type="entry name" value="Cytosol_ACT"/>
</dbReference>
<name>Q07IL4_RHOP5</name>
<comment type="similarity">
    <text evidence="1">Belongs to the acyl coenzyme A hydrolase family.</text>
</comment>
<dbReference type="Pfam" id="PF03061">
    <property type="entry name" value="4HBT"/>
    <property type="match status" value="1"/>
</dbReference>
<organism evidence="5">
    <name type="scientific">Rhodopseudomonas palustris (strain BisA53)</name>
    <dbReference type="NCBI Taxonomy" id="316055"/>
    <lineage>
        <taxon>Bacteria</taxon>
        <taxon>Pseudomonadati</taxon>
        <taxon>Pseudomonadota</taxon>
        <taxon>Alphaproteobacteria</taxon>
        <taxon>Hyphomicrobiales</taxon>
        <taxon>Nitrobacteraceae</taxon>
        <taxon>Rhodopseudomonas</taxon>
    </lineage>
</organism>
<dbReference type="CDD" id="cd03442">
    <property type="entry name" value="BFIT_BACH"/>
    <property type="match status" value="1"/>
</dbReference>
<dbReference type="GO" id="GO:0006637">
    <property type="term" value="P:acyl-CoA metabolic process"/>
    <property type="evidence" value="ECO:0007669"/>
    <property type="project" value="TreeGrafter"/>
</dbReference>
<dbReference type="PROSITE" id="PS51770">
    <property type="entry name" value="HOTDOG_ACOT"/>
    <property type="match status" value="1"/>
</dbReference>
<sequence length="154" mass="16200">MGHCRLTSSAITLGNSEAHLLEVVLADQADCSGTLNGASALYMMGKAALLCAAQHSGCTVKIAKADSIEFVCPIRIGSTVGIRARVVFQGISTMTVIVEMTPDASDEQEDPSNISGRFLMVAVDTDGIPICIPSSTTHYHEANSQIGHRPPIES</sequence>
<dbReference type="GO" id="GO:0052816">
    <property type="term" value="F:long-chain fatty acyl-CoA hydrolase activity"/>
    <property type="evidence" value="ECO:0007669"/>
    <property type="project" value="TreeGrafter"/>
</dbReference>
<dbReference type="InterPro" id="IPR006683">
    <property type="entry name" value="Thioestr_dom"/>
</dbReference>
<dbReference type="HOGENOM" id="CLU_050164_2_1_5"/>
<evidence type="ECO:0000256" key="2">
    <source>
        <dbReference type="ARBA" id="ARBA00022801"/>
    </source>
</evidence>
<proteinExistence type="inferred from homology"/>
<accession>Q07IL4</accession>
<keyword evidence="2 3" id="KW-0378">Hydrolase</keyword>
<dbReference type="eggNOG" id="COG1607">
    <property type="taxonomic scope" value="Bacteria"/>
</dbReference>
<reference evidence="5" key="1">
    <citation type="submission" date="2006-09" db="EMBL/GenBank/DDBJ databases">
        <title>Complete sequence of Rhodopseudomonas palustris BisA53.</title>
        <authorList>
            <consortium name="US DOE Joint Genome Institute"/>
            <person name="Copeland A."/>
            <person name="Lucas S."/>
            <person name="Lapidus A."/>
            <person name="Barry K."/>
            <person name="Detter J.C."/>
            <person name="Glavina del Rio T."/>
            <person name="Hammon N."/>
            <person name="Israni S."/>
            <person name="Dalin E."/>
            <person name="Tice H."/>
            <person name="Pitluck S."/>
            <person name="Chain P."/>
            <person name="Malfatti S."/>
            <person name="Shin M."/>
            <person name="Vergez L."/>
            <person name="Schmutz J."/>
            <person name="Larimer F."/>
            <person name="Land M."/>
            <person name="Hauser L."/>
            <person name="Pelletier D.A."/>
            <person name="Kyrpides N."/>
            <person name="Kim E."/>
            <person name="Harwood C.S."/>
            <person name="Oda Y."/>
            <person name="Richardson P."/>
        </authorList>
    </citation>
    <scope>NUCLEOTIDE SEQUENCE [LARGE SCALE GENOMIC DNA]</scope>
    <source>
        <strain evidence="5">BisA53</strain>
    </source>
</reference>
<dbReference type="InterPro" id="IPR029069">
    <property type="entry name" value="HotDog_dom_sf"/>
</dbReference>
<evidence type="ECO:0000259" key="4">
    <source>
        <dbReference type="PROSITE" id="PS51770"/>
    </source>
</evidence>
<evidence type="ECO:0000256" key="1">
    <source>
        <dbReference type="ARBA" id="ARBA00010458"/>
    </source>
</evidence>
<protein>
    <submittedName>
        <fullName evidence="5">Thioesterase superfamily protein</fullName>
    </submittedName>
</protein>